<dbReference type="PANTHER" id="PTHR45867">
    <property type="entry name" value="PURPLE ACID PHOSPHATASE"/>
    <property type="match status" value="1"/>
</dbReference>
<dbReference type="Gene3D" id="3.60.21.10">
    <property type="match status" value="1"/>
</dbReference>
<keyword evidence="1" id="KW-0732">Signal</keyword>
<proteinExistence type="predicted"/>
<dbReference type="SUPFAM" id="SSF56300">
    <property type="entry name" value="Metallo-dependent phosphatases"/>
    <property type="match status" value="1"/>
</dbReference>
<accession>A0A327W269</accession>
<evidence type="ECO:0000313" key="4">
    <source>
        <dbReference type="Proteomes" id="UP000249819"/>
    </source>
</evidence>
<dbReference type="Proteomes" id="UP000249819">
    <property type="component" value="Unassembled WGS sequence"/>
</dbReference>
<evidence type="ECO:0000259" key="2">
    <source>
        <dbReference type="Pfam" id="PF00149"/>
    </source>
</evidence>
<dbReference type="OrthoDB" id="9809781at2"/>
<gene>
    <name evidence="3" type="ORF">CLV59_10678</name>
</gene>
<dbReference type="EMBL" id="QLMA01000006">
    <property type="protein sequence ID" value="RAJ79018.1"/>
    <property type="molecule type" value="Genomic_DNA"/>
</dbReference>
<dbReference type="Pfam" id="PF00149">
    <property type="entry name" value="Metallophos"/>
    <property type="match status" value="1"/>
</dbReference>
<sequence>MINKAYYLFLGLLLFSKGSIGQTNTNFIAAPYLQIGYQPNPGTMELLWHSADSSNTWEVEVKAEGTNTWKKAGKPELTRVAVANLNTHFVYRTLLSDLSSGNSFQYRVLKNKKQLFSAQGKAPKRKDQPFRFVAFGDIGAGTPSAKLLARQAHLANPDLVVVPGDIVYERGLISEYRTNFWPVYNADTISNEGAPLMRSIPFVAALGNHDGDTRDLNSHPDALAYYAFWDQPLNGLPAVEGGPVVPAIKATAENRKAFETAAGKAYPVMGNFSFNYGNVHWTFIDSDTYVDWTDSTLRKWVTDDLAASKDAAWRIVVFHHPGFSSSIDHFEQQQMRLLSPVFEAGKVDVVLNGHVHNYQRSFPLTFQPEKKGTLLVGGKDNKSIRGRVVPGKWTLDKAFDGKSQTKPNGIIYLVTGAGGQELYNEEQEIDTDSWQKFTFKFIAHTHSFTVADVDGNKMIFRQIAEDGKELDTFTITK</sequence>
<dbReference type="InterPro" id="IPR004843">
    <property type="entry name" value="Calcineurin-like_PHP"/>
</dbReference>
<dbReference type="GO" id="GO:0016787">
    <property type="term" value="F:hydrolase activity"/>
    <property type="evidence" value="ECO:0007669"/>
    <property type="project" value="InterPro"/>
</dbReference>
<organism evidence="3 4">
    <name type="scientific">Chitinophaga dinghuensis</name>
    <dbReference type="NCBI Taxonomy" id="1539050"/>
    <lineage>
        <taxon>Bacteria</taxon>
        <taxon>Pseudomonadati</taxon>
        <taxon>Bacteroidota</taxon>
        <taxon>Chitinophagia</taxon>
        <taxon>Chitinophagales</taxon>
        <taxon>Chitinophagaceae</taxon>
        <taxon>Chitinophaga</taxon>
    </lineage>
</organism>
<evidence type="ECO:0000256" key="1">
    <source>
        <dbReference type="SAM" id="SignalP"/>
    </source>
</evidence>
<protein>
    <submittedName>
        <fullName evidence="3">3',5'-cyclic AMP phosphodiesterase CpdA</fullName>
    </submittedName>
</protein>
<reference evidence="3 4" key="1">
    <citation type="submission" date="2018-06" db="EMBL/GenBank/DDBJ databases">
        <title>Genomic Encyclopedia of Archaeal and Bacterial Type Strains, Phase II (KMG-II): from individual species to whole genera.</title>
        <authorList>
            <person name="Goeker M."/>
        </authorList>
    </citation>
    <scope>NUCLEOTIDE SEQUENCE [LARGE SCALE GENOMIC DNA]</scope>
    <source>
        <strain evidence="3 4">DSM 29821</strain>
    </source>
</reference>
<dbReference type="AlphaFoldDB" id="A0A327W269"/>
<feature type="domain" description="Calcineurin-like phosphoesterase" evidence="2">
    <location>
        <begin position="130"/>
        <end position="358"/>
    </location>
</feature>
<feature type="chain" id="PRO_5016397234" evidence="1">
    <location>
        <begin position="22"/>
        <end position="477"/>
    </location>
</feature>
<name>A0A327W269_9BACT</name>
<keyword evidence="4" id="KW-1185">Reference proteome</keyword>
<dbReference type="InterPro" id="IPR029052">
    <property type="entry name" value="Metallo-depent_PP-like"/>
</dbReference>
<feature type="signal peptide" evidence="1">
    <location>
        <begin position="1"/>
        <end position="21"/>
    </location>
</feature>
<comment type="caution">
    <text evidence="3">The sequence shown here is derived from an EMBL/GenBank/DDBJ whole genome shotgun (WGS) entry which is preliminary data.</text>
</comment>
<evidence type="ECO:0000313" key="3">
    <source>
        <dbReference type="EMBL" id="RAJ79018.1"/>
    </source>
</evidence>
<dbReference type="PANTHER" id="PTHR45867:SF3">
    <property type="entry name" value="ACID PHOSPHATASE TYPE 7"/>
    <property type="match status" value="1"/>
</dbReference>